<keyword evidence="3" id="KW-0560">Oxidoreductase</keyword>
<dbReference type="GO" id="GO:0016491">
    <property type="term" value="F:oxidoreductase activity"/>
    <property type="evidence" value="ECO:0007669"/>
    <property type="project" value="UniProtKB-KW"/>
</dbReference>
<dbReference type="PANTHER" id="PTHR43255">
    <property type="entry name" value="IRON-SULFUR-BINDING OXIDOREDUCTASE FADF-RELATED-RELATED"/>
    <property type="match status" value="1"/>
</dbReference>
<geneLocation type="plasmid" evidence="9">
    <name>patcfbp7129b</name>
</geneLocation>
<dbReference type="AlphaFoldDB" id="A0A4D7YLH5"/>
<sequence length="655" mass="72881">MRSVKLFASGTDSSMFLVAGWIATAAFAAMMFARYFRLYKAVVVPGGPLRNDRRRERLLGMVQDIFLHQRLRRFTLSGLLHGLIFFGFLFLITAAFQSIFGALFPVFDEAVSSVSLSWFGALQEFAAISVLAGVGLAAWHRYVMKPRRFRGSNGRDALLIYGFVLAIILSMMAEFAALRMFHGLPFSISHPISSLLSLLFPLSSPYDQIVLEAARWLHIFAILSFLVYIPGSKHRHILLAGPNIFYRSLEPKGWLPEPNQRILKDDAEDKIDLSWKDKLDVLACTECGRCQAVCPAAASGSDLSPKLLIMTLRDQSLGEGEVRYEAGISESALWACTTCRACVDECPIHIEHLPKIVDLRRMLVENATVEPKLAAAFTNLQKTGNSFGKPGKSRAKWTKDLAFRISDARDQPVDWLWFVGDVAAFDPRASETTRRLAELFHRAGLNYGILYDAESNSGNDVRRAGEEGTFRALASNNIAALSEAQFNRIVTSDPHSLNALRNEYPSLGGNFEVHHHASVLLAAVKDGRLAPPKNADRTKVTYHDPCYLGRYNGDYDAPRALITAAGYDLLEMPRNRENSFCCGAGGGRFWMDDSDFTERPSENRIKEAIALGEIQRFVVSCPKDKVMYTAAVNNLGLADQIKVVDVVDLMFEEIT</sequence>
<dbReference type="Pfam" id="PF13237">
    <property type="entry name" value="Fer4_10"/>
    <property type="match status" value="1"/>
</dbReference>
<keyword evidence="2" id="KW-0479">Metal-binding</keyword>
<dbReference type="SUPFAM" id="SSF103501">
    <property type="entry name" value="Respiratory nitrate reductase 1 gamma chain"/>
    <property type="match status" value="1"/>
</dbReference>
<keyword evidence="1" id="KW-0004">4Fe-4S</keyword>
<dbReference type="GO" id="GO:0051539">
    <property type="term" value="F:4 iron, 4 sulfur cluster binding"/>
    <property type="evidence" value="ECO:0007669"/>
    <property type="project" value="UniProtKB-KW"/>
</dbReference>
<protein>
    <submittedName>
        <fullName evidence="8">4Fe-4S dicluster domain-containing protein</fullName>
    </submittedName>
</protein>
<dbReference type="GO" id="GO:0005886">
    <property type="term" value="C:plasma membrane"/>
    <property type="evidence" value="ECO:0007669"/>
    <property type="project" value="TreeGrafter"/>
</dbReference>
<keyword evidence="6" id="KW-0812">Transmembrane</keyword>
<keyword evidence="5" id="KW-0411">Iron-sulfur</keyword>
<evidence type="ECO:0000313" key="8">
    <source>
        <dbReference type="EMBL" id="QCL98111.1"/>
    </source>
</evidence>
<dbReference type="Proteomes" id="UP000298649">
    <property type="component" value="Plasmid pAtCFBP7129b"/>
</dbReference>
<dbReference type="SUPFAM" id="SSF46548">
    <property type="entry name" value="alpha-helical ferredoxin"/>
    <property type="match status" value="1"/>
</dbReference>
<dbReference type="Gene3D" id="1.10.1060.10">
    <property type="entry name" value="Alpha-helical ferredoxin"/>
    <property type="match status" value="1"/>
</dbReference>
<feature type="transmembrane region" description="Helical" evidence="6">
    <location>
        <begin position="15"/>
        <end position="33"/>
    </location>
</feature>
<dbReference type="Pfam" id="PF02754">
    <property type="entry name" value="CCG"/>
    <property type="match status" value="2"/>
</dbReference>
<dbReference type="PROSITE" id="PS51379">
    <property type="entry name" value="4FE4S_FER_2"/>
    <property type="match status" value="1"/>
</dbReference>
<dbReference type="InterPro" id="IPR051460">
    <property type="entry name" value="HdrC_iron-sulfur_subunit"/>
</dbReference>
<evidence type="ECO:0000256" key="2">
    <source>
        <dbReference type="ARBA" id="ARBA00022723"/>
    </source>
</evidence>
<dbReference type="GO" id="GO:0046872">
    <property type="term" value="F:metal ion binding"/>
    <property type="evidence" value="ECO:0007669"/>
    <property type="project" value="UniProtKB-KW"/>
</dbReference>
<dbReference type="InterPro" id="IPR004017">
    <property type="entry name" value="Cys_rich_dom"/>
</dbReference>
<reference evidence="8 9" key="1">
    <citation type="submission" date="2019-04" db="EMBL/GenBank/DDBJ databases">
        <title>Complete genome sequence of Agrobacterium tumefaciens CFBP7129.</title>
        <authorList>
            <person name="Haryono M."/>
            <person name="Lin Y.-C."/>
            <person name="Lai E.-M."/>
            <person name="Kuo C.-H."/>
        </authorList>
    </citation>
    <scope>NUCLEOTIDE SEQUENCE [LARGE SCALE GENOMIC DNA]</scope>
    <source>
        <strain evidence="8 9">CFBP7129</strain>
        <plasmid evidence="9">patcfbp7129b</plasmid>
    </source>
</reference>
<evidence type="ECO:0000256" key="1">
    <source>
        <dbReference type="ARBA" id="ARBA00022485"/>
    </source>
</evidence>
<feature type="domain" description="4Fe-4S ferredoxin-type" evidence="7">
    <location>
        <begin position="275"/>
        <end position="306"/>
    </location>
</feature>
<evidence type="ECO:0000313" key="9">
    <source>
        <dbReference type="Proteomes" id="UP000298649"/>
    </source>
</evidence>
<evidence type="ECO:0000256" key="4">
    <source>
        <dbReference type="ARBA" id="ARBA00023004"/>
    </source>
</evidence>
<keyword evidence="8" id="KW-0614">Plasmid</keyword>
<dbReference type="InterPro" id="IPR017896">
    <property type="entry name" value="4Fe4S_Fe-S-bd"/>
</dbReference>
<feature type="transmembrane region" description="Helical" evidence="6">
    <location>
        <begin position="116"/>
        <end position="138"/>
    </location>
</feature>
<feature type="transmembrane region" description="Helical" evidence="6">
    <location>
        <begin position="79"/>
        <end position="104"/>
    </location>
</feature>
<evidence type="ECO:0000256" key="3">
    <source>
        <dbReference type="ARBA" id="ARBA00023002"/>
    </source>
</evidence>
<keyword evidence="6" id="KW-0472">Membrane</keyword>
<dbReference type="InterPro" id="IPR036197">
    <property type="entry name" value="NarG-like_sf"/>
</dbReference>
<name>A0A4D7YLH5_AGRTU</name>
<evidence type="ECO:0000256" key="5">
    <source>
        <dbReference type="ARBA" id="ARBA00023014"/>
    </source>
</evidence>
<dbReference type="InterPro" id="IPR009051">
    <property type="entry name" value="Helical_ferredxn"/>
</dbReference>
<organism evidence="8 9">
    <name type="scientific">Agrobacterium tumefaciens</name>
    <dbReference type="NCBI Taxonomy" id="358"/>
    <lineage>
        <taxon>Bacteria</taxon>
        <taxon>Pseudomonadati</taxon>
        <taxon>Pseudomonadota</taxon>
        <taxon>Alphaproteobacteria</taxon>
        <taxon>Hyphomicrobiales</taxon>
        <taxon>Rhizobiaceae</taxon>
        <taxon>Rhizobium/Agrobacterium group</taxon>
        <taxon>Agrobacterium</taxon>
        <taxon>Agrobacterium tumefaciens complex</taxon>
    </lineage>
</organism>
<gene>
    <name evidence="8" type="ORF">CFBP7129_28380</name>
</gene>
<dbReference type="Gene3D" id="1.20.950.20">
    <property type="entry name" value="Transmembrane di-heme cytochromes, Chain C"/>
    <property type="match status" value="1"/>
</dbReference>
<feature type="transmembrane region" description="Helical" evidence="6">
    <location>
        <begin position="158"/>
        <end position="178"/>
    </location>
</feature>
<keyword evidence="6" id="KW-1133">Transmembrane helix</keyword>
<dbReference type="PANTHER" id="PTHR43255:SF1">
    <property type="entry name" value="IRON-SULFUR-BINDING OXIDOREDUCTASE FADF-RELATED"/>
    <property type="match status" value="1"/>
</dbReference>
<dbReference type="EMBL" id="CP039925">
    <property type="protein sequence ID" value="QCL98111.1"/>
    <property type="molecule type" value="Genomic_DNA"/>
</dbReference>
<keyword evidence="4" id="KW-0408">Iron</keyword>
<dbReference type="InterPro" id="IPR017900">
    <property type="entry name" value="4Fe4S_Fe_S_CS"/>
</dbReference>
<accession>A0A4D7YLH5</accession>
<evidence type="ECO:0000259" key="7">
    <source>
        <dbReference type="PROSITE" id="PS51379"/>
    </source>
</evidence>
<evidence type="ECO:0000256" key="6">
    <source>
        <dbReference type="SAM" id="Phobius"/>
    </source>
</evidence>
<dbReference type="PROSITE" id="PS00198">
    <property type="entry name" value="4FE4S_FER_1"/>
    <property type="match status" value="2"/>
</dbReference>
<proteinExistence type="predicted"/>